<gene>
    <name evidence="3" type="ORF">CERSUDRAFT_93528</name>
</gene>
<dbReference type="Proteomes" id="UP000016930">
    <property type="component" value="Unassembled WGS sequence"/>
</dbReference>
<protein>
    <recommendedName>
        <fullName evidence="5">Transmembrane protein</fullName>
    </recommendedName>
</protein>
<feature type="compositionally biased region" description="Polar residues" evidence="1">
    <location>
        <begin position="68"/>
        <end position="80"/>
    </location>
</feature>
<keyword evidence="4" id="KW-1185">Reference proteome</keyword>
<dbReference type="OrthoDB" id="2983908at2759"/>
<evidence type="ECO:0000256" key="1">
    <source>
        <dbReference type="SAM" id="MobiDB-lite"/>
    </source>
</evidence>
<proteinExistence type="predicted"/>
<sequence>MKIDTTAGKPVHKHERKKSKSKKTKKKGISQKSSDETQKPEIGTVVEEDPLVDFQAKSEKGQTDIEESTSSYSKRPSATTAHKAKVAVKPAADVNANAVPDPIPEGGLTASVIYLPTTLTVPPTATVGTTPTFTPGFSPLPPGLGFLGSTATTTSLSSTLAAVVTQTTSASTRQQVSSSHQKHVSPAAIVLIVAGIAAAFLGVFIVYRACFKPPKRKYPTPSLPILQDAFPDEQQPADEESLFGGKERPLSKGSNTLWTWTQYSQPTAQKTEPGNITGSYNQQGNFILEKQTMSTLDEKDTFPYGTNPTKNSATNVSAPQQMQTALTRAARRVSAMSMSIYPGSPQSTGGVGIALCGSGTLTGDGMPVLQRNTSKTNRRLSRSRRSMRQSVFIAEEGNNDTVTDIYDGVQTSHVTPVQPSLPMSNSYQGRAPVKAPYAPGTLLRASATVSGTSPSYKPDYSNPFEEASYVLPPVSPALKSDERRERDTRALTSALGLASPQPTLYPDDSVTLAGGRRASRLGGHGRAQSEMLSPGMEASARLGNLMLEEFTRDGAADGATKKGVRKRADDKPPRVPSPPPMPSLAQMALAHANSEEYNDYRSPTYSIYGLYEADRKSRQTGEGGY</sequence>
<feature type="region of interest" description="Disordered" evidence="1">
    <location>
        <begin position="365"/>
        <end position="386"/>
    </location>
</feature>
<dbReference type="HOGENOM" id="CLU_032062_0_0_1"/>
<dbReference type="EMBL" id="KB445795">
    <property type="protein sequence ID" value="EMD38003.1"/>
    <property type="molecule type" value="Genomic_DNA"/>
</dbReference>
<name>M2QLV7_CERS8</name>
<evidence type="ECO:0008006" key="5">
    <source>
        <dbReference type="Google" id="ProtNLM"/>
    </source>
</evidence>
<dbReference type="AlphaFoldDB" id="M2QLV7"/>
<feature type="compositionally biased region" description="Basic residues" evidence="1">
    <location>
        <begin position="376"/>
        <end position="386"/>
    </location>
</feature>
<feature type="transmembrane region" description="Helical" evidence="2">
    <location>
        <begin position="187"/>
        <end position="207"/>
    </location>
</feature>
<evidence type="ECO:0000313" key="3">
    <source>
        <dbReference type="EMBL" id="EMD38003.1"/>
    </source>
</evidence>
<dbReference type="STRING" id="914234.M2QLV7"/>
<keyword evidence="2" id="KW-0472">Membrane</keyword>
<keyword evidence="2" id="KW-1133">Transmembrane helix</keyword>
<organism evidence="3 4">
    <name type="scientific">Ceriporiopsis subvermispora (strain B)</name>
    <name type="common">White-rot fungus</name>
    <name type="synonym">Gelatoporia subvermispora</name>
    <dbReference type="NCBI Taxonomy" id="914234"/>
    <lineage>
        <taxon>Eukaryota</taxon>
        <taxon>Fungi</taxon>
        <taxon>Dikarya</taxon>
        <taxon>Basidiomycota</taxon>
        <taxon>Agaricomycotina</taxon>
        <taxon>Agaricomycetes</taxon>
        <taxon>Polyporales</taxon>
        <taxon>Gelatoporiaceae</taxon>
        <taxon>Gelatoporia</taxon>
    </lineage>
</organism>
<evidence type="ECO:0000313" key="4">
    <source>
        <dbReference type="Proteomes" id="UP000016930"/>
    </source>
</evidence>
<feature type="region of interest" description="Disordered" evidence="1">
    <location>
        <begin position="552"/>
        <end position="584"/>
    </location>
</feature>
<keyword evidence="2" id="KW-0812">Transmembrane</keyword>
<accession>M2QLV7</accession>
<reference evidence="3 4" key="1">
    <citation type="journal article" date="2012" name="Proc. Natl. Acad. Sci. U.S.A.">
        <title>Comparative genomics of Ceriporiopsis subvermispora and Phanerochaete chrysosporium provide insight into selective ligninolysis.</title>
        <authorList>
            <person name="Fernandez-Fueyo E."/>
            <person name="Ruiz-Duenas F.J."/>
            <person name="Ferreira P."/>
            <person name="Floudas D."/>
            <person name="Hibbett D.S."/>
            <person name="Canessa P."/>
            <person name="Larrondo L.F."/>
            <person name="James T.Y."/>
            <person name="Seelenfreund D."/>
            <person name="Lobos S."/>
            <person name="Polanco R."/>
            <person name="Tello M."/>
            <person name="Honda Y."/>
            <person name="Watanabe T."/>
            <person name="Watanabe T."/>
            <person name="Ryu J.S."/>
            <person name="Kubicek C.P."/>
            <person name="Schmoll M."/>
            <person name="Gaskell J."/>
            <person name="Hammel K.E."/>
            <person name="St John F.J."/>
            <person name="Vanden Wymelenberg A."/>
            <person name="Sabat G."/>
            <person name="Splinter BonDurant S."/>
            <person name="Syed K."/>
            <person name="Yadav J.S."/>
            <person name="Doddapaneni H."/>
            <person name="Subramanian V."/>
            <person name="Lavin J.L."/>
            <person name="Oguiza J.A."/>
            <person name="Perez G."/>
            <person name="Pisabarro A.G."/>
            <person name="Ramirez L."/>
            <person name="Santoyo F."/>
            <person name="Master E."/>
            <person name="Coutinho P.M."/>
            <person name="Henrissat B."/>
            <person name="Lombard V."/>
            <person name="Magnuson J.K."/>
            <person name="Kuees U."/>
            <person name="Hori C."/>
            <person name="Igarashi K."/>
            <person name="Samejima M."/>
            <person name="Held B.W."/>
            <person name="Barry K.W."/>
            <person name="LaButti K.M."/>
            <person name="Lapidus A."/>
            <person name="Lindquist E.A."/>
            <person name="Lucas S.M."/>
            <person name="Riley R."/>
            <person name="Salamov A.A."/>
            <person name="Hoffmeister D."/>
            <person name="Schwenk D."/>
            <person name="Hadar Y."/>
            <person name="Yarden O."/>
            <person name="de Vries R.P."/>
            <person name="Wiebenga A."/>
            <person name="Stenlid J."/>
            <person name="Eastwood D."/>
            <person name="Grigoriev I.V."/>
            <person name="Berka R.M."/>
            <person name="Blanchette R.A."/>
            <person name="Kersten P."/>
            <person name="Martinez A.T."/>
            <person name="Vicuna R."/>
            <person name="Cullen D."/>
        </authorList>
    </citation>
    <scope>NUCLEOTIDE SEQUENCE [LARGE SCALE GENOMIC DNA]</scope>
    <source>
        <strain evidence="3 4">B</strain>
    </source>
</reference>
<feature type="region of interest" description="Disordered" evidence="1">
    <location>
        <begin position="1"/>
        <end position="81"/>
    </location>
</feature>
<evidence type="ECO:0000256" key="2">
    <source>
        <dbReference type="SAM" id="Phobius"/>
    </source>
</evidence>
<feature type="compositionally biased region" description="Basic residues" evidence="1">
    <location>
        <begin position="10"/>
        <end position="29"/>
    </location>
</feature>